<feature type="transmembrane region" description="Helical" evidence="1">
    <location>
        <begin position="253"/>
        <end position="275"/>
    </location>
</feature>
<organism evidence="2 3">
    <name type="scientific">Nonlabens marinus S1-08</name>
    <dbReference type="NCBI Taxonomy" id="1454201"/>
    <lineage>
        <taxon>Bacteria</taxon>
        <taxon>Pseudomonadati</taxon>
        <taxon>Bacteroidota</taxon>
        <taxon>Flavobacteriia</taxon>
        <taxon>Flavobacteriales</taxon>
        <taxon>Flavobacteriaceae</taxon>
        <taxon>Nonlabens</taxon>
    </lineage>
</organism>
<feature type="transmembrane region" description="Helical" evidence="1">
    <location>
        <begin position="114"/>
        <end position="136"/>
    </location>
</feature>
<feature type="transmembrane region" description="Helical" evidence="1">
    <location>
        <begin position="172"/>
        <end position="202"/>
    </location>
</feature>
<dbReference type="RefSeq" id="WP_041495778.1">
    <property type="nucleotide sequence ID" value="NZ_AP014548.1"/>
</dbReference>
<dbReference type="PANTHER" id="PTHR16214">
    <property type="entry name" value="TRANSMEMBRANE PROTEIN 260"/>
    <property type="match status" value="1"/>
</dbReference>
<feature type="transmembrane region" description="Helical" evidence="1">
    <location>
        <begin position="81"/>
        <end position="102"/>
    </location>
</feature>
<keyword evidence="1" id="KW-0812">Transmembrane</keyword>
<dbReference type="Pfam" id="PF11028">
    <property type="entry name" value="TMEM260-like"/>
    <property type="match status" value="1"/>
</dbReference>
<dbReference type="InterPro" id="IPR021280">
    <property type="entry name" value="TMEM260-like"/>
</dbReference>
<feature type="transmembrane region" description="Helical" evidence="1">
    <location>
        <begin position="287"/>
        <end position="305"/>
    </location>
</feature>
<name>W8VPL8_9FLAO</name>
<keyword evidence="1" id="KW-0472">Membrane</keyword>
<sequence>MKLSYPQLNKVLGWTVFVIALVIYWLTLEPTVSFWDAGEYIATSSNLEVGHPPGAPLYQMMVAAVAIFATEASNIAYMVNFMAALSSAFTILFMFWSLTLLLKRHIIKERMDKTMILGAAFIGSLAFAVSDSFWFNAVEAEVYAPAALIMSSMFYLGLLWERDMMEPRGNRWLILMSFIIGLSFGVHFLGILTIPAIGMLWYFRHYKKVTPFNFIVAVVSVTAVLLFVFKLLLPTTLSIFGYLEVFFVNDIGLPFNSGTIIAFILIVVVFVWLISLSRKRNKPLLNTITLCILFVLVGFSSWTMLPIRANAGTPINENNPNDARALLAYYNREQYPAPALFYGEAFTDMYAGLDPDEPYIDEKPKYERDYGAGKYVIVNDYKNAVQNTNDAHKGFFPRMTDASRASNYVDFMGGLDYTIKPGYQGNQELLSVLDDYERQFERGRITADEYIKTIASLSEAVEIQKPSFGDNLSYLVSYQVSYMYLRYFMWNFVGKQNDEQGNWDRFDGNWMSGIPFIDSWRIGSQDNLSEDMKTNKGRNFYFFLPLLLGVLGAVFHAKKDPKSFFVTLMLFLFTGLAIIVYLNQSMFQVRERDYAYVGSFLVFAMWIGIGVYALFDGIREKFNKPVVKYATLAVCFLAVPLLMGFQNWDDHDRSEKYTALASAKKYLDSCLPNALIFTIGDNDTFPLWYAQEVEGYRTDVRVVCTSLLSTDWYMDDMKKQAYESEPVPSTLTHDKYSYGTRDALWYGNENGRIQERLRQAQQDPNYIFPDTMNLDKWMEWVASENKITQELMRNDHYEHTFPTRAIRIPVNKEAVLKNGVVAAKDADKIVDEIIININSQLVYKNRMFMLDIINANNWERPIYFSGGAFGDEDYIWMKDYLQLDGCAYRLTPIYTPPSNDRDPFDMGRVDPDYAYKVIKGWDWGNSGSPDIYHDVETRRNSVGYRSNVTRAAMALIEDGQTKKAEELLDLGMEKMPLEFFRHYSMIEPFVRGYYELGNVSKAGKLLDSVILKYQGELDYYKSLPLEEQAQIGQEVITAIERYRGLVRTALEYEDDPEIEKHFDAFNEYVMAFPRFYSPEEQLKMSDAPGQDELIDLIKTEIDNADAERTVEPLGDSL</sequence>
<evidence type="ECO:0000313" key="3">
    <source>
        <dbReference type="Proteomes" id="UP000031760"/>
    </source>
</evidence>
<dbReference type="InterPro" id="IPR052724">
    <property type="entry name" value="GT117_domain-containing"/>
</dbReference>
<dbReference type="STRING" id="1454201.NMS_1110"/>
<evidence type="ECO:0000313" key="2">
    <source>
        <dbReference type="EMBL" id="BAO55119.1"/>
    </source>
</evidence>
<dbReference type="OrthoDB" id="9807602at2"/>
<feature type="transmembrane region" description="Helical" evidence="1">
    <location>
        <begin position="540"/>
        <end position="557"/>
    </location>
</feature>
<dbReference type="KEGG" id="nmf:NMS_1110"/>
<dbReference type="EMBL" id="AP014548">
    <property type="protein sequence ID" value="BAO55119.1"/>
    <property type="molecule type" value="Genomic_DNA"/>
</dbReference>
<dbReference type="HOGENOM" id="CLU_005363_0_0_10"/>
<dbReference type="Proteomes" id="UP000031760">
    <property type="component" value="Chromosome"/>
</dbReference>
<feature type="transmembrane region" description="Helical" evidence="1">
    <location>
        <begin position="12"/>
        <end position="28"/>
    </location>
</feature>
<keyword evidence="1" id="KW-1133">Transmembrane helix</keyword>
<feature type="transmembrane region" description="Helical" evidence="1">
    <location>
        <begin position="142"/>
        <end position="160"/>
    </location>
</feature>
<gene>
    <name evidence="2" type="ORF">NMS_1110</name>
</gene>
<proteinExistence type="predicted"/>
<dbReference type="AlphaFoldDB" id="W8VPL8"/>
<dbReference type="PANTHER" id="PTHR16214:SF3">
    <property type="entry name" value="TRANSMEMBRANE PROTEIN 260"/>
    <property type="match status" value="1"/>
</dbReference>
<feature type="transmembrane region" description="Helical" evidence="1">
    <location>
        <begin position="563"/>
        <end position="582"/>
    </location>
</feature>
<accession>W8VPL8</accession>
<keyword evidence="3" id="KW-1185">Reference proteome</keyword>
<protein>
    <submittedName>
        <fullName evidence="2">Membrane protein, putative</fullName>
    </submittedName>
</protein>
<reference evidence="2 3" key="1">
    <citation type="journal article" date="2014" name="Proc. Natl. Acad. Sci. U.S.A.">
        <title>Functional characterization of flavobacteria rhodopsins reveals a unique class of light-driven chloride pump in bacteria.</title>
        <authorList>
            <person name="Yoshizawa S."/>
            <person name="Kumagai Y."/>
            <person name="Kim H."/>
            <person name="Ogura Y."/>
            <person name="Hayashi T."/>
            <person name="Iwasaki W."/>
            <person name="DeLong E.F."/>
            <person name="Kogure K."/>
        </authorList>
    </citation>
    <scope>NUCLEOTIDE SEQUENCE [LARGE SCALE GENOMIC DNA]</scope>
    <source>
        <strain evidence="2 3">S1-08</strain>
    </source>
</reference>
<evidence type="ECO:0000256" key="1">
    <source>
        <dbReference type="SAM" id="Phobius"/>
    </source>
</evidence>
<feature type="transmembrane region" description="Helical" evidence="1">
    <location>
        <begin position="214"/>
        <end position="233"/>
    </location>
</feature>
<feature type="transmembrane region" description="Helical" evidence="1">
    <location>
        <begin position="594"/>
        <end position="615"/>
    </location>
</feature>